<dbReference type="AlphaFoldDB" id="A0A1F7VFT7"/>
<evidence type="ECO:0000313" key="2">
    <source>
        <dbReference type="EMBL" id="OGL89400.1"/>
    </source>
</evidence>
<dbReference type="STRING" id="1802410.A3H75_03065"/>
<sequence length="409" mass="46758">MRTLLTTFGYRELAVSSLHGSAVLVTGQDHEIPAGIRWNGNRILKTPVKWRRGTVMMPRLLDNGSGEFLWTAFPYGIYEALRSIMHIKHGYTGWNDEDMEIVRGEVLTMEDVQEALSQAIAILALRPNLDERERAALHEMGDVGIISVGQVRDSRKQRALERMLRAQRERDSRDRNNPSARMATLVGAQGDLEDRLVLIRYIEPRIGSREMALLLEAARIKRIFVAAYKKVEKARSGYSLRMRFKWKTRIEQVRRDLETIRVGPYPVHIERLSADIRAVEEAMRSFTTAVVKEKADVVKESLRCKRARWELEALIVRMSLAEREARRKPSKEISAERRRSRTKAAAEQFAHEIAAFSRRVQTGIDDTGFNKPVRPLVVVDLAETGVRLALKEPDLRGAKACVERAARRL</sequence>
<comment type="caution">
    <text evidence="2">The sequence shown here is derived from an EMBL/GenBank/DDBJ whole genome shotgun (WGS) entry which is preliminary data.</text>
</comment>
<name>A0A1F7VFT7_9BACT</name>
<evidence type="ECO:0000256" key="1">
    <source>
        <dbReference type="SAM" id="Coils"/>
    </source>
</evidence>
<accession>A0A1F7VFT7</accession>
<protein>
    <submittedName>
        <fullName evidence="2">Uncharacterized protein</fullName>
    </submittedName>
</protein>
<proteinExistence type="predicted"/>
<keyword evidence="1" id="KW-0175">Coiled coil</keyword>
<reference evidence="2 3" key="1">
    <citation type="journal article" date="2016" name="Nat. Commun.">
        <title>Thousands of microbial genomes shed light on interconnected biogeochemical processes in an aquifer system.</title>
        <authorList>
            <person name="Anantharaman K."/>
            <person name="Brown C.T."/>
            <person name="Hug L.A."/>
            <person name="Sharon I."/>
            <person name="Castelle C.J."/>
            <person name="Probst A.J."/>
            <person name="Thomas B.C."/>
            <person name="Singh A."/>
            <person name="Wilkins M.J."/>
            <person name="Karaoz U."/>
            <person name="Brodie E.L."/>
            <person name="Williams K.H."/>
            <person name="Hubbard S.S."/>
            <person name="Banfield J.F."/>
        </authorList>
    </citation>
    <scope>NUCLEOTIDE SEQUENCE [LARGE SCALE GENOMIC DNA]</scope>
</reference>
<gene>
    <name evidence="2" type="ORF">A3H75_03065</name>
</gene>
<dbReference type="EMBL" id="MGES01000004">
    <property type="protein sequence ID" value="OGL89400.1"/>
    <property type="molecule type" value="Genomic_DNA"/>
</dbReference>
<evidence type="ECO:0000313" key="3">
    <source>
        <dbReference type="Proteomes" id="UP000176678"/>
    </source>
</evidence>
<dbReference type="Proteomes" id="UP000176678">
    <property type="component" value="Unassembled WGS sequence"/>
</dbReference>
<feature type="coiled-coil region" evidence="1">
    <location>
        <begin position="269"/>
        <end position="324"/>
    </location>
</feature>
<organism evidence="2 3">
    <name type="scientific">Candidatus Uhrbacteria bacterium RIFCSPLOWO2_02_FULL_51_9</name>
    <dbReference type="NCBI Taxonomy" id="1802410"/>
    <lineage>
        <taxon>Bacteria</taxon>
        <taxon>Candidatus Uhriibacteriota</taxon>
    </lineage>
</organism>